<dbReference type="AlphaFoldDB" id="A0A085JF03"/>
<evidence type="ECO:0000313" key="2">
    <source>
        <dbReference type="Proteomes" id="UP000028602"/>
    </source>
</evidence>
<comment type="caution">
    <text evidence="1">The sequence shown here is derived from an EMBL/GenBank/DDBJ whole genome shotgun (WGS) entry which is preliminary data.</text>
</comment>
<dbReference type="RefSeq" id="WP_029991543.1">
    <property type="nucleotide sequence ID" value="NZ_ATMJ01000068.1"/>
</dbReference>
<name>A0A085JF03_9GAMM</name>
<dbReference type="Proteomes" id="UP000028602">
    <property type="component" value="Unassembled WGS sequence"/>
</dbReference>
<dbReference type="eggNOG" id="COG5635">
    <property type="taxonomic scope" value="Bacteria"/>
</dbReference>
<sequence>MNITEQQIVKLGPPVGKADAYLPLELMEQKTFELFCCELIKKRLKIEDGEIVDAMTIGLSGQSQFGADIFTHRQHGNQDIYSLYEVKRYKKLTKSQYISTVERFNEHREKWQVNINEFYIFLSEKASAKLIAEYKKQEALFKDQNIVHRLLDTELIHDWLKNPYCPDLLYRFCHESWVALFYGERALLNIKNYGVWDYNESSAWRNYTHPYEHITGDTYTLQNDHVFIQAFLPNLKGNPLSCFIDFRNGRYSHVLLTMSPSNLLNSAFEGVGSPPEAGVRPWVLKESHGENYYCDIGNCRLLLTLNETRSLCEAFDKFWKCYKQRMEKIDRICRTVDFSNSTPLGDNIHLITIPFWLWGRIDIFCQHHDYLDTEGEWSIFNPVRERIMVFTRHKDEIMNEGHHVTLLASRDPNCHRLTNHRVALIWQPPSRYNLDNREEDAIGPRNYWDALTTYRWLMEKLIPVADSWYCANYFPERRGWQRLPFRSPRHIPYTSDDIYSNYQPESNISVEQIDSKQSLLTLLTELQDFFNIYTRRVYFKANEFEQLCDAFLYLLNKTTVNYWGYIRSSVGASQEDHESVVTALQKYRMESPVHEKNSSLYDYLLRGMMALFRDGDCHINEVEAMKVAMLLRPFVDRVSEGRFLRRCQRRL</sequence>
<accession>A0A085JF03</accession>
<gene>
    <name evidence="1" type="ORF">GTPT_1986</name>
</gene>
<proteinExistence type="predicted"/>
<protein>
    <submittedName>
        <fullName evidence="1">Uncharacterized protein</fullName>
    </submittedName>
</protein>
<organism evidence="1 2">
    <name type="scientific">Tatumella ptyseos ATCC 33301</name>
    <dbReference type="NCBI Taxonomy" id="1005995"/>
    <lineage>
        <taxon>Bacteria</taxon>
        <taxon>Pseudomonadati</taxon>
        <taxon>Pseudomonadota</taxon>
        <taxon>Gammaproteobacteria</taxon>
        <taxon>Enterobacterales</taxon>
        <taxon>Erwiniaceae</taxon>
        <taxon>Tatumella</taxon>
    </lineage>
</organism>
<reference evidence="1 2" key="1">
    <citation type="submission" date="2014-05" db="EMBL/GenBank/DDBJ databases">
        <title>ATOL: Assembling a taxonomically balanced genome-scale reconstruction of the evolutionary history of the Enterobacteriaceae.</title>
        <authorList>
            <person name="Plunkett G.III."/>
            <person name="Neeno-Eckwall E.C."/>
            <person name="Glasner J.D."/>
            <person name="Perna N.T."/>
        </authorList>
    </citation>
    <scope>NUCLEOTIDE SEQUENCE [LARGE SCALE GENOMIC DNA]</scope>
    <source>
        <strain evidence="1 2">ATCC 33301</strain>
    </source>
</reference>
<dbReference type="EMBL" id="JMPR01000034">
    <property type="protein sequence ID" value="KFD19049.1"/>
    <property type="molecule type" value="Genomic_DNA"/>
</dbReference>
<keyword evidence="2" id="KW-1185">Reference proteome</keyword>
<evidence type="ECO:0000313" key="1">
    <source>
        <dbReference type="EMBL" id="KFD19049.1"/>
    </source>
</evidence>
<dbReference type="OrthoDB" id="7032596at2"/>